<dbReference type="Proteomes" id="UP000555552">
    <property type="component" value="Unassembled WGS sequence"/>
</dbReference>
<dbReference type="AlphaFoldDB" id="A0A849BW00"/>
<evidence type="ECO:0000313" key="3">
    <source>
        <dbReference type="Proteomes" id="UP000555552"/>
    </source>
</evidence>
<organism evidence="2 3">
    <name type="scientific">Pseudokineococcus marinus</name>
    <dbReference type="NCBI Taxonomy" id="351215"/>
    <lineage>
        <taxon>Bacteria</taxon>
        <taxon>Bacillati</taxon>
        <taxon>Actinomycetota</taxon>
        <taxon>Actinomycetes</taxon>
        <taxon>Kineosporiales</taxon>
        <taxon>Kineosporiaceae</taxon>
        <taxon>Pseudokineococcus</taxon>
    </lineage>
</organism>
<sequence length="61" mass="6314">MADAAYVLLTLGGFAALLLLVRGLEALTLDRTPLTPDPGDAAPVDRAPADRAPLETAGRRS</sequence>
<evidence type="ECO:0000256" key="1">
    <source>
        <dbReference type="SAM" id="MobiDB-lite"/>
    </source>
</evidence>
<proteinExistence type="predicted"/>
<name>A0A849BW00_9ACTN</name>
<evidence type="ECO:0000313" key="2">
    <source>
        <dbReference type="EMBL" id="NNH23666.1"/>
    </source>
</evidence>
<comment type="caution">
    <text evidence="2">The sequence shown here is derived from an EMBL/GenBank/DDBJ whole genome shotgun (WGS) entry which is preliminary data.</text>
</comment>
<reference evidence="2 3" key="1">
    <citation type="submission" date="2020-05" db="EMBL/GenBank/DDBJ databases">
        <title>MicrobeNet Type strains.</title>
        <authorList>
            <person name="Nicholson A.C."/>
        </authorList>
    </citation>
    <scope>NUCLEOTIDE SEQUENCE [LARGE SCALE GENOMIC DNA]</scope>
    <source>
        <strain evidence="2 3">JCM 14547</strain>
    </source>
</reference>
<dbReference type="EMBL" id="JABEMA010000177">
    <property type="protein sequence ID" value="NNH23666.1"/>
    <property type="molecule type" value="Genomic_DNA"/>
</dbReference>
<gene>
    <name evidence="2" type="ORF">HLB09_11310</name>
</gene>
<accession>A0A849BW00</accession>
<feature type="region of interest" description="Disordered" evidence="1">
    <location>
        <begin position="30"/>
        <end position="61"/>
    </location>
</feature>
<dbReference type="RefSeq" id="WP_171203470.1">
    <property type="nucleotide sequence ID" value="NZ_BAAANP010000002.1"/>
</dbReference>
<protein>
    <submittedName>
        <fullName evidence="2">Uncharacterized protein</fullName>
    </submittedName>
</protein>
<keyword evidence="3" id="KW-1185">Reference proteome</keyword>
<feature type="compositionally biased region" description="Low complexity" evidence="1">
    <location>
        <begin position="37"/>
        <end position="46"/>
    </location>
</feature>